<keyword evidence="1" id="KW-0472">Membrane</keyword>
<reference evidence="2 3" key="1">
    <citation type="submission" date="2021-06" db="EMBL/GenBank/DDBJ databases">
        <title>A haploid diamondback moth (Plutella xylostella L.) genome assembly resolves 31 chromosomes and identifies a diamide resistance mutation.</title>
        <authorList>
            <person name="Ward C.M."/>
            <person name="Perry K.D."/>
            <person name="Baker G."/>
            <person name="Powis K."/>
            <person name="Heckel D.G."/>
            <person name="Baxter S.W."/>
        </authorList>
    </citation>
    <scope>NUCLEOTIDE SEQUENCE [LARGE SCALE GENOMIC DNA]</scope>
    <source>
        <strain evidence="2 3">LV</strain>
        <tissue evidence="2">Single pupa</tissue>
    </source>
</reference>
<gene>
    <name evidence="2" type="ORF">JYU34_003994</name>
</gene>
<dbReference type="Proteomes" id="UP000823941">
    <property type="component" value="Chromosome 6"/>
</dbReference>
<organism evidence="2 3">
    <name type="scientific">Plutella xylostella</name>
    <name type="common">Diamondback moth</name>
    <name type="synonym">Plutella maculipennis</name>
    <dbReference type="NCBI Taxonomy" id="51655"/>
    <lineage>
        <taxon>Eukaryota</taxon>
        <taxon>Metazoa</taxon>
        <taxon>Ecdysozoa</taxon>
        <taxon>Arthropoda</taxon>
        <taxon>Hexapoda</taxon>
        <taxon>Insecta</taxon>
        <taxon>Pterygota</taxon>
        <taxon>Neoptera</taxon>
        <taxon>Endopterygota</taxon>
        <taxon>Lepidoptera</taxon>
        <taxon>Glossata</taxon>
        <taxon>Ditrysia</taxon>
        <taxon>Yponomeutoidea</taxon>
        <taxon>Plutellidae</taxon>
        <taxon>Plutella</taxon>
    </lineage>
</organism>
<dbReference type="EMBL" id="JAHIBW010000006">
    <property type="protein sequence ID" value="KAG7309542.1"/>
    <property type="molecule type" value="Genomic_DNA"/>
</dbReference>
<keyword evidence="3" id="KW-1185">Reference proteome</keyword>
<feature type="transmembrane region" description="Helical" evidence="1">
    <location>
        <begin position="26"/>
        <end position="43"/>
    </location>
</feature>
<evidence type="ECO:0000256" key="1">
    <source>
        <dbReference type="SAM" id="Phobius"/>
    </source>
</evidence>
<protein>
    <submittedName>
        <fullName evidence="2">Uncharacterized protein</fullName>
    </submittedName>
</protein>
<keyword evidence="1" id="KW-0812">Transmembrane</keyword>
<evidence type="ECO:0000313" key="3">
    <source>
        <dbReference type="Proteomes" id="UP000823941"/>
    </source>
</evidence>
<name>A0ABQ7QWW0_PLUXY</name>
<evidence type="ECO:0000313" key="2">
    <source>
        <dbReference type="EMBL" id="KAG7309542.1"/>
    </source>
</evidence>
<comment type="caution">
    <text evidence="2">The sequence shown here is derived from an EMBL/GenBank/DDBJ whole genome shotgun (WGS) entry which is preliminary data.</text>
</comment>
<accession>A0ABQ7QWW0</accession>
<proteinExistence type="predicted"/>
<keyword evidence="1" id="KW-1133">Transmembrane helix</keyword>
<sequence length="121" mass="12265">MADSQKRPAVSCASNACNCKSSLSSVVLWCCCTLALLAAGGALHRQRGLEGRVDLLEVEQRALRRLVLERRAAAAWAAGAAGAAGDAGAAGSGGLLLRDTRDANDCICPQGQSILGNEGAG</sequence>